<dbReference type="AlphaFoldDB" id="T1X3Z7"/>
<reference evidence="1 2" key="1">
    <citation type="submission" date="2012-10" db="EMBL/GenBank/DDBJ databases">
        <title>Genome sequence of Variovorax paradoxus B4.</title>
        <authorList>
            <person name="Schuldes J."/>
            <person name="Brandt U."/>
            <person name="Hiessl S."/>
            <person name="Wuebbeler J.H."/>
            <person name="Thuermer A."/>
            <person name="Steinbuechel A."/>
            <person name="Daniel R."/>
        </authorList>
    </citation>
    <scope>NUCLEOTIDE SEQUENCE [LARGE SCALE GENOMIC DNA]</scope>
    <source>
        <strain evidence="1 2">B4</strain>
    </source>
</reference>
<dbReference type="KEGG" id="vpd:VAPA_1c00200"/>
<organism evidence="1 2">
    <name type="scientific">Variovorax paradoxus B4</name>
    <dbReference type="NCBI Taxonomy" id="1246301"/>
    <lineage>
        <taxon>Bacteria</taxon>
        <taxon>Pseudomonadati</taxon>
        <taxon>Pseudomonadota</taxon>
        <taxon>Betaproteobacteria</taxon>
        <taxon>Burkholderiales</taxon>
        <taxon>Comamonadaceae</taxon>
        <taxon>Variovorax</taxon>
    </lineage>
</organism>
<sequence length="189" mass="21168">MSTRFFEALFANHFINRIGHKTAFALAMLLCMLWSTAAALRAPPPPLAAAASHEWPSQWDGVPLRPLALGDVEQRFADRFPGVIGRMTDGTQTIVMRAVNAPTRMLHPAADCYRALGFRIEQARLERDAQERLWRCFVAQRHSTQKIRVCERIVDAEGTAFTDTSAWYWAAASGRSNGPWQAVTVARPM</sequence>
<protein>
    <submittedName>
        <fullName evidence="1">Uncharacterized protein</fullName>
    </submittedName>
</protein>
<evidence type="ECO:0000313" key="2">
    <source>
        <dbReference type="Proteomes" id="UP000016223"/>
    </source>
</evidence>
<dbReference type="EMBL" id="CP003911">
    <property type="protein sequence ID" value="AGU47151.1"/>
    <property type="molecule type" value="Genomic_DNA"/>
</dbReference>
<proteinExistence type="predicted"/>
<dbReference type="RefSeq" id="WP_021004725.1">
    <property type="nucleotide sequence ID" value="NC_022247.1"/>
</dbReference>
<dbReference type="Proteomes" id="UP000016223">
    <property type="component" value="Chromosome 1"/>
</dbReference>
<gene>
    <name evidence="1" type="ORF">VAPA_1c00200</name>
</gene>
<dbReference type="HOGENOM" id="CLU_117154_0_0_4"/>
<accession>T1X3Z7</accession>
<dbReference type="PATRIC" id="fig|1246301.3.peg.20"/>
<evidence type="ECO:0000313" key="1">
    <source>
        <dbReference type="EMBL" id="AGU47151.1"/>
    </source>
</evidence>
<dbReference type="OrthoDB" id="7597370at2"/>
<name>T1X3Z7_VARPD</name>